<name>A0A2I2G0J9_9EURO</name>
<dbReference type="OrthoDB" id="4472286at2759"/>
<keyword evidence="2" id="KW-1185">Reference proteome</keyword>
<evidence type="ECO:0008006" key="3">
    <source>
        <dbReference type="Google" id="ProtNLM"/>
    </source>
</evidence>
<organism evidence="1 2">
    <name type="scientific">Aspergillus steynii IBT 23096</name>
    <dbReference type="NCBI Taxonomy" id="1392250"/>
    <lineage>
        <taxon>Eukaryota</taxon>
        <taxon>Fungi</taxon>
        <taxon>Dikarya</taxon>
        <taxon>Ascomycota</taxon>
        <taxon>Pezizomycotina</taxon>
        <taxon>Eurotiomycetes</taxon>
        <taxon>Eurotiomycetidae</taxon>
        <taxon>Eurotiales</taxon>
        <taxon>Aspergillaceae</taxon>
        <taxon>Aspergillus</taxon>
        <taxon>Aspergillus subgen. Circumdati</taxon>
    </lineage>
</organism>
<proteinExistence type="predicted"/>
<dbReference type="STRING" id="1392250.A0A2I2G0J9"/>
<comment type="caution">
    <text evidence="1">The sequence shown here is derived from an EMBL/GenBank/DDBJ whole genome shotgun (WGS) entry which is preliminary data.</text>
</comment>
<dbReference type="Proteomes" id="UP000234275">
    <property type="component" value="Unassembled WGS sequence"/>
</dbReference>
<protein>
    <recommendedName>
        <fullName evidence="3">F-box domain-containing protein</fullName>
    </recommendedName>
</protein>
<dbReference type="AlphaFoldDB" id="A0A2I2G0J9"/>
<dbReference type="RefSeq" id="XP_024701695.1">
    <property type="nucleotide sequence ID" value="XM_024854858.1"/>
</dbReference>
<reference evidence="1 2" key="1">
    <citation type="submission" date="2016-12" db="EMBL/GenBank/DDBJ databases">
        <title>The genomes of Aspergillus section Nigri reveals drivers in fungal speciation.</title>
        <authorList>
            <consortium name="DOE Joint Genome Institute"/>
            <person name="Vesth T.C."/>
            <person name="Nybo J."/>
            <person name="Theobald S."/>
            <person name="Brandl J."/>
            <person name="Frisvad J.C."/>
            <person name="Nielsen K.F."/>
            <person name="Lyhne E.K."/>
            <person name="Kogle M.E."/>
            <person name="Kuo A."/>
            <person name="Riley R."/>
            <person name="Clum A."/>
            <person name="Nolan M."/>
            <person name="Lipzen A."/>
            <person name="Salamov A."/>
            <person name="Henrissat B."/>
            <person name="Wiebenga A."/>
            <person name="De Vries R.P."/>
            <person name="Grigoriev I.V."/>
            <person name="Mortensen U.H."/>
            <person name="Andersen M.R."/>
            <person name="Baker S.E."/>
        </authorList>
    </citation>
    <scope>NUCLEOTIDE SEQUENCE [LARGE SCALE GENOMIC DNA]</scope>
    <source>
        <strain evidence="1 2">IBT 23096</strain>
    </source>
</reference>
<dbReference type="VEuPathDB" id="FungiDB:P170DRAFT_511170"/>
<evidence type="ECO:0000313" key="1">
    <source>
        <dbReference type="EMBL" id="PLB46393.1"/>
    </source>
</evidence>
<gene>
    <name evidence="1" type="ORF">P170DRAFT_511170</name>
</gene>
<accession>A0A2I2G0J9</accession>
<sequence>MPYLWKDLIPYGRYHNLEHFLGPIAPSRRQFYAGFIENATASSCYDADEDDHSPLKGTIFPRLTSLTLCVDLIGYYVPRIQASRLRILDIDPRHEPTKPVIVLGAEMMEEVMEQIPDIFPDVEELRFIDTADLTHDIARMLRERLPKLKVLDLSMCGITHV</sequence>
<evidence type="ECO:0000313" key="2">
    <source>
        <dbReference type="Proteomes" id="UP000234275"/>
    </source>
</evidence>
<dbReference type="GeneID" id="36562564"/>
<dbReference type="EMBL" id="MSFO01000006">
    <property type="protein sequence ID" value="PLB46393.1"/>
    <property type="molecule type" value="Genomic_DNA"/>
</dbReference>